<sequence length="191" mass="22680">MSYFFIFLFTFFIATRKDIIYNNITGVSTIPEYHFLVMIYTIICAIFFAYQTYRHFHYLYHYPLYIPFLIVLATLSMCIGSICPYTNTPTWLSSIHVYASMSASILFILLLQIYTHELSLQFPNVYLQTHWIFHVGLQVLVLLFLVSGAITGMIEILYIFFICLYLYAIDRQMKKVSHMTYSVKQFWNKNH</sequence>
<protein>
    <recommendedName>
        <fullName evidence="4">DUF998 domain-containing protein</fullName>
    </recommendedName>
</protein>
<evidence type="ECO:0000256" key="1">
    <source>
        <dbReference type="SAM" id="Phobius"/>
    </source>
</evidence>
<gene>
    <name evidence="2" type="ORF">B5E75_11805</name>
</gene>
<name>A0A1Y4SV87_9FIRM</name>
<feature type="transmembrane region" description="Helical" evidence="1">
    <location>
        <begin position="152"/>
        <end position="169"/>
    </location>
</feature>
<feature type="transmembrane region" description="Helical" evidence="1">
    <location>
        <begin position="95"/>
        <end position="113"/>
    </location>
</feature>
<keyword evidence="1" id="KW-1133">Transmembrane helix</keyword>
<evidence type="ECO:0000313" key="3">
    <source>
        <dbReference type="Proteomes" id="UP000195305"/>
    </source>
</evidence>
<comment type="caution">
    <text evidence="2">The sequence shown here is derived from an EMBL/GenBank/DDBJ whole genome shotgun (WGS) entry which is preliminary data.</text>
</comment>
<feature type="transmembrane region" description="Helical" evidence="1">
    <location>
        <begin position="32"/>
        <end position="50"/>
    </location>
</feature>
<dbReference type="Proteomes" id="UP000195305">
    <property type="component" value="Unassembled WGS sequence"/>
</dbReference>
<evidence type="ECO:0008006" key="4">
    <source>
        <dbReference type="Google" id="ProtNLM"/>
    </source>
</evidence>
<accession>A0A1Y4SV87</accession>
<dbReference type="RefSeq" id="WP_087359471.1">
    <property type="nucleotide sequence ID" value="NZ_NFLJ01000039.1"/>
</dbReference>
<evidence type="ECO:0000313" key="2">
    <source>
        <dbReference type="EMBL" id="OUQ32891.1"/>
    </source>
</evidence>
<keyword evidence="1" id="KW-0812">Transmembrane</keyword>
<feature type="transmembrane region" description="Helical" evidence="1">
    <location>
        <begin position="62"/>
        <end position="83"/>
    </location>
</feature>
<keyword evidence="3" id="KW-1185">Reference proteome</keyword>
<keyword evidence="1" id="KW-0472">Membrane</keyword>
<reference evidence="2 3" key="1">
    <citation type="journal article" date="2018" name="BMC Genomics">
        <title>Whole genome sequencing and function prediction of 133 gut anaerobes isolated from chicken caecum in pure cultures.</title>
        <authorList>
            <person name="Medvecky M."/>
            <person name="Cejkova D."/>
            <person name="Polansky O."/>
            <person name="Karasova D."/>
            <person name="Kubasova T."/>
            <person name="Cizek A."/>
            <person name="Rychlik I."/>
        </authorList>
    </citation>
    <scope>NUCLEOTIDE SEQUENCE [LARGE SCALE GENOMIC DNA]</scope>
    <source>
        <strain evidence="2 3">An13</strain>
    </source>
</reference>
<dbReference type="OrthoDB" id="1644994at2"/>
<dbReference type="AlphaFoldDB" id="A0A1Y4SV87"/>
<dbReference type="EMBL" id="NFLJ01000039">
    <property type="protein sequence ID" value="OUQ32891.1"/>
    <property type="molecule type" value="Genomic_DNA"/>
</dbReference>
<organism evidence="2 3">
    <name type="scientific">Massilimicrobiota timonensis</name>
    <dbReference type="NCBI Taxonomy" id="1776392"/>
    <lineage>
        <taxon>Bacteria</taxon>
        <taxon>Bacillati</taxon>
        <taxon>Bacillota</taxon>
        <taxon>Erysipelotrichia</taxon>
        <taxon>Erysipelotrichales</taxon>
        <taxon>Erysipelotrichaceae</taxon>
        <taxon>Massilimicrobiota</taxon>
    </lineage>
</organism>
<proteinExistence type="predicted"/>